<keyword evidence="1" id="KW-0805">Transcription regulation</keyword>
<keyword evidence="7" id="KW-1185">Reference proteome</keyword>
<dbReference type="SUPFAM" id="SSF46774">
    <property type="entry name" value="ARID-like"/>
    <property type="match status" value="1"/>
</dbReference>
<dbReference type="InterPro" id="IPR001606">
    <property type="entry name" value="ARID_dom"/>
</dbReference>
<feature type="domain" description="ARID" evidence="5">
    <location>
        <begin position="25"/>
        <end position="117"/>
    </location>
</feature>
<dbReference type="PANTHER" id="PTHR13964:SF25">
    <property type="entry name" value="AT-RICH INTERACTIVE DOMAIN-CONTAINING PROTEIN 5A"/>
    <property type="match status" value="1"/>
</dbReference>
<dbReference type="CDD" id="cd16869">
    <property type="entry name" value="ARID_ARID5"/>
    <property type="match status" value="1"/>
</dbReference>
<keyword evidence="3" id="KW-0539">Nucleus</keyword>
<feature type="compositionally biased region" description="Low complexity" evidence="4">
    <location>
        <begin position="313"/>
        <end position="331"/>
    </location>
</feature>
<feature type="region of interest" description="Disordered" evidence="4">
    <location>
        <begin position="302"/>
        <end position="355"/>
    </location>
</feature>
<name>A0AAW0NK13_9GOBI</name>
<keyword evidence="2" id="KW-0804">Transcription</keyword>
<feature type="region of interest" description="Disordered" evidence="4">
    <location>
        <begin position="260"/>
        <end position="288"/>
    </location>
</feature>
<dbReference type="Gene3D" id="1.10.150.60">
    <property type="entry name" value="ARID DNA-binding domain"/>
    <property type="match status" value="1"/>
</dbReference>
<sequence>MEIQRQTEMEHKDTQEERKSRPNEDKTEEQFLKDLYLFMKKRDTPIERIPHLGFKQIDLYVMFKTVKEFGGYHQVTAQQLWKQVYNTLGGNPRSTSAATCTRRHYEKLLLPYECHIKGLRLNTVQQPRHYHFVGFRKDQEDGPLPAKRRHMLFPLQNPSDVLSERHLFPLSPTYHKFYYPTFPYHSLPQSLLPSPRLPAPPPPPPPYLPPPLPSPTECPPPTPNSSDRLKDPLEHLRFLAKQYENSAGFSEPLNLSVKPSNRDITAHPASSFSPPSSNKTPKFLNKPSPLYTSLSKNVKSDAEDGAAASTDTSVCSSSKNSPSPKSPASVSDAEQSKKDSPERQHSPEVSCINELPGENRGRMEIEIPLSVFNNWLHVYGPQATLHASRQLLLQEEKTRKRAIAETMAADLTFEIKQSKLDEETSRHMPSPRCINEPYHPSEYHCNNRKGTFGIMKNAVSRDAYLVKDVNIKGVPTEGWDLTRRSGLTVSKPATINPPTAPQDLRTSKPEFVTQNPVSLLHLTPDEVMKLKKIISSSA</sequence>
<dbReference type="Proteomes" id="UP001460270">
    <property type="component" value="Unassembled WGS sequence"/>
</dbReference>
<feature type="compositionally biased region" description="Basic and acidic residues" evidence="4">
    <location>
        <begin position="334"/>
        <end position="346"/>
    </location>
</feature>
<proteinExistence type="predicted"/>
<dbReference type="AlphaFoldDB" id="A0AAW0NK13"/>
<accession>A0AAW0NK13</accession>
<evidence type="ECO:0000256" key="3">
    <source>
        <dbReference type="ARBA" id="ARBA00023242"/>
    </source>
</evidence>
<evidence type="ECO:0000313" key="6">
    <source>
        <dbReference type="EMBL" id="KAK7895864.1"/>
    </source>
</evidence>
<dbReference type="Pfam" id="PF01388">
    <property type="entry name" value="ARID"/>
    <property type="match status" value="1"/>
</dbReference>
<dbReference type="InterPro" id="IPR051232">
    <property type="entry name" value="ARID/SWI1_ChromRemod"/>
</dbReference>
<evidence type="ECO:0000313" key="7">
    <source>
        <dbReference type="Proteomes" id="UP001460270"/>
    </source>
</evidence>
<dbReference type="InterPro" id="IPR036431">
    <property type="entry name" value="ARID_dom_sf"/>
</dbReference>
<dbReference type="GO" id="GO:0006357">
    <property type="term" value="P:regulation of transcription by RNA polymerase II"/>
    <property type="evidence" value="ECO:0007669"/>
    <property type="project" value="TreeGrafter"/>
</dbReference>
<evidence type="ECO:0000256" key="4">
    <source>
        <dbReference type="SAM" id="MobiDB-lite"/>
    </source>
</evidence>
<evidence type="ECO:0000256" key="2">
    <source>
        <dbReference type="ARBA" id="ARBA00023163"/>
    </source>
</evidence>
<dbReference type="SMART" id="SM00501">
    <property type="entry name" value="BRIGHT"/>
    <property type="match status" value="1"/>
</dbReference>
<evidence type="ECO:0000256" key="1">
    <source>
        <dbReference type="ARBA" id="ARBA00023015"/>
    </source>
</evidence>
<feature type="region of interest" description="Disordered" evidence="4">
    <location>
        <begin position="193"/>
        <end position="229"/>
    </location>
</feature>
<feature type="compositionally biased region" description="Low complexity" evidence="4">
    <location>
        <begin position="268"/>
        <end position="277"/>
    </location>
</feature>
<dbReference type="SMART" id="SM01014">
    <property type="entry name" value="ARID"/>
    <property type="match status" value="1"/>
</dbReference>
<evidence type="ECO:0000259" key="5">
    <source>
        <dbReference type="PROSITE" id="PS51011"/>
    </source>
</evidence>
<dbReference type="GO" id="GO:0000976">
    <property type="term" value="F:transcription cis-regulatory region binding"/>
    <property type="evidence" value="ECO:0007669"/>
    <property type="project" value="TreeGrafter"/>
</dbReference>
<organism evidence="6 7">
    <name type="scientific">Mugilogobius chulae</name>
    <name type="common">yellowstripe goby</name>
    <dbReference type="NCBI Taxonomy" id="88201"/>
    <lineage>
        <taxon>Eukaryota</taxon>
        <taxon>Metazoa</taxon>
        <taxon>Chordata</taxon>
        <taxon>Craniata</taxon>
        <taxon>Vertebrata</taxon>
        <taxon>Euteleostomi</taxon>
        <taxon>Actinopterygii</taxon>
        <taxon>Neopterygii</taxon>
        <taxon>Teleostei</taxon>
        <taxon>Neoteleostei</taxon>
        <taxon>Acanthomorphata</taxon>
        <taxon>Gobiaria</taxon>
        <taxon>Gobiiformes</taxon>
        <taxon>Gobioidei</taxon>
        <taxon>Gobiidae</taxon>
        <taxon>Gobionellinae</taxon>
        <taxon>Mugilogobius</taxon>
    </lineage>
</organism>
<reference evidence="7" key="1">
    <citation type="submission" date="2024-04" db="EMBL/GenBank/DDBJ databases">
        <title>Salinicola lusitanus LLJ914,a marine bacterium isolated from the Okinawa Trough.</title>
        <authorList>
            <person name="Li J."/>
        </authorList>
    </citation>
    <scope>NUCLEOTIDE SEQUENCE [LARGE SCALE GENOMIC DNA]</scope>
</reference>
<dbReference type="PANTHER" id="PTHR13964">
    <property type="entry name" value="RBP-RELATED"/>
    <property type="match status" value="1"/>
</dbReference>
<feature type="compositionally biased region" description="Pro residues" evidence="4">
    <location>
        <begin position="195"/>
        <end position="223"/>
    </location>
</feature>
<comment type="caution">
    <text evidence="6">The sequence shown here is derived from an EMBL/GenBank/DDBJ whole genome shotgun (WGS) entry which is preliminary data.</text>
</comment>
<dbReference type="PROSITE" id="PS51011">
    <property type="entry name" value="ARID"/>
    <property type="match status" value="1"/>
</dbReference>
<dbReference type="EMBL" id="JBBPFD010000015">
    <property type="protein sequence ID" value="KAK7895864.1"/>
    <property type="molecule type" value="Genomic_DNA"/>
</dbReference>
<gene>
    <name evidence="6" type="ORF">WMY93_021189</name>
</gene>
<protein>
    <recommendedName>
        <fullName evidence="5">ARID domain-containing protein</fullName>
    </recommendedName>
</protein>
<feature type="region of interest" description="Disordered" evidence="4">
    <location>
        <begin position="1"/>
        <end position="26"/>
    </location>
</feature>
<dbReference type="FunFam" id="1.10.150.60:FF:000015">
    <property type="entry name" value="AT-rich interactive domain-containing protein 5B"/>
    <property type="match status" value="1"/>
</dbReference>
<dbReference type="GO" id="GO:0005634">
    <property type="term" value="C:nucleus"/>
    <property type="evidence" value="ECO:0007669"/>
    <property type="project" value="TreeGrafter"/>
</dbReference>